<feature type="region of interest" description="Disordered" evidence="1">
    <location>
        <begin position="1"/>
        <end position="24"/>
    </location>
</feature>
<feature type="compositionally biased region" description="Basic residues" evidence="1">
    <location>
        <begin position="1"/>
        <end position="12"/>
    </location>
</feature>
<name>A0A6J4JTP6_9PROT</name>
<feature type="non-terminal residue" evidence="2">
    <location>
        <position position="1"/>
    </location>
</feature>
<dbReference type="AlphaFoldDB" id="A0A6J4JTP6"/>
<proteinExistence type="predicted"/>
<organism evidence="2">
    <name type="scientific">uncultured Craurococcus sp</name>
    <dbReference type="NCBI Taxonomy" id="1135998"/>
    <lineage>
        <taxon>Bacteria</taxon>
        <taxon>Pseudomonadati</taxon>
        <taxon>Pseudomonadota</taxon>
        <taxon>Alphaproteobacteria</taxon>
        <taxon>Acetobacterales</taxon>
        <taxon>Acetobacteraceae</taxon>
        <taxon>Craurococcus</taxon>
        <taxon>environmental samples</taxon>
    </lineage>
</organism>
<feature type="compositionally biased region" description="Low complexity" evidence="1">
    <location>
        <begin position="45"/>
        <end position="57"/>
    </location>
</feature>
<dbReference type="EMBL" id="CADCTD010000182">
    <property type="protein sequence ID" value="CAA9287312.1"/>
    <property type="molecule type" value="Genomic_DNA"/>
</dbReference>
<feature type="compositionally biased region" description="Low complexity" evidence="1">
    <location>
        <begin position="112"/>
        <end position="122"/>
    </location>
</feature>
<protein>
    <submittedName>
        <fullName evidence="2">Uncharacterized protein</fullName>
    </submittedName>
</protein>
<evidence type="ECO:0000256" key="1">
    <source>
        <dbReference type="SAM" id="MobiDB-lite"/>
    </source>
</evidence>
<feature type="compositionally biased region" description="Basic and acidic residues" evidence="1">
    <location>
        <begin position="97"/>
        <end position="111"/>
    </location>
</feature>
<feature type="region of interest" description="Disordered" evidence="1">
    <location>
        <begin position="45"/>
        <end position="178"/>
    </location>
</feature>
<accession>A0A6J4JTP6</accession>
<feature type="compositionally biased region" description="Low complexity" evidence="1">
    <location>
        <begin position="158"/>
        <end position="178"/>
    </location>
</feature>
<feature type="non-terminal residue" evidence="2">
    <location>
        <position position="178"/>
    </location>
</feature>
<sequence>VPCRRGPARGRGRGSGDDACGEARAERHRAAEFLRAGAYAGAAARAQGAAGPGAARAELGDALGPGHPARHRPRGDGARRHRRALRLLPLPQPPPAERPEPGECDGHRRAALDLAARRAGGRYPAQGSLRLRRGRRRGSAGNGPGLAGHRRGGGGLASRGSCRAVPRPASCRPRASRL</sequence>
<evidence type="ECO:0000313" key="2">
    <source>
        <dbReference type="EMBL" id="CAA9287312.1"/>
    </source>
</evidence>
<reference evidence="2" key="1">
    <citation type="submission" date="2020-02" db="EMBL/GenBank/DDBJ databases">
        <authorList>
            <person name="Meier V. D."/>
        </authorList>
    </citation>
    <scope>NUCLEOTIDE SEQUENCE</scope>
    <source>
        <strain evidence="2">AVDCRST_MAG27</strain>
    </source>
</reference>
<gene>
    <name evidence="2" type="ORF">AVDCRST_MAG27-4363</name>
</gene>
<feature type="compositionally biased region" description="Basic residues" evidence="1">
    <location>
        <begin position="68"/>
        <end position="85"/>
    </location>
</feature>